<evidence type="ECO:0000256" key="3">
    <source>
        <dbReference type="ARBA" id="ARBA00022964"/>
    </source>
</evidence>
<dbReference type="EMBL" id="LODT01000015">
    <property type="protein sequence ID" value="KYR00309.1"/>
    <property type="molecule type" value="Genomic_DNA"/>
</dbReference>
<comment type="caution">
    <text evidence="7">The sequence shown here is derived from an EMBL/GenBank/DDBJ whole genome shotgun (WGS) entry which is preliminary data.</text>
</comment>
<dbReference type="OrthoDB" id="69177at2759"/>
<keyword evidence="2" id="KW-0479">Metal-binding</keyword>
<name>A0A152A274_TIELA</name>
<dbReference type="OMA" id="RHRFIRY"/>
<accession>A0A152A274</accession>
<sequence length="228" mass="26248">MNNIEESNKPCTPLTEFKITNDKFQLSNVDSKVIEGIENVVIMKNVLSVDECKTIISTIYKIADKEKKGKDNEHFALFGSRYRRYSEELSKVLFERIKDQLPSTITKPDPKDSTKSQIWKLDSLANKFKFIRYNKKQEFPKHTDNEFKLAEDRQSHLTILFYLNNGGNDFKGGDLRLYHKTGINATLFTTFQPLTGSVVVFPHGVIHDSSPITKSKKYVVRSDVVYTL</sequence>
<dbReference type="InParanoid" id="A0A152A274"/>
<dbReference type="PANTHER" id="PTHR10869:SF203">
    <property type="entry name" value="PROLYL 4-HYDROXYLASE ALPHA SUBUNIT FE(2+) 2OG DIOXYGENASE DOMAIN-CONTAINING PROTEIN"/>
    <property type="match status" value="1"/>
</dbReference>
<dbReference type="PANTHER" id="PTHR10869">
    <property type="entry name" value="PROLYL 4-HYDROXYLASE ALPHA SUBUNIT"/>
    <property type="match status" value="1"/>
</dbReference>
<dbReference type="AlphaFoldDB" id="A0A152A274"/>
<dbReference type="InterPro" id="IPR005123">
    <property type="entry name" value="Oxoglu/Fe-dep_dioxygenase_dom"/>
</dbReference>
<feature type="domain" description="Fe2OG dioxygenase" evidence="6">
    <location>
        <begin position="120"/>
        <end position="226"/>
    </location>
</feature>
<dbReference type="Pfam" id="PF13640">
    <property type="entry name" value="2OG-FeII_Oxy_3"/>
    <property type="match status" value="1"/>
</dbReference>
<dbReference type="GO" id="GO:0004656">
    <property type="term" value="F:procollagen-proline 4-dioxygenase activity"/>
    <property type="evidence" value="ECO:0007669"/>
    <property type="project" value="TreeGrafter"/>
</dbReference>
<dbReference type="PROSITE" id="PS51471">
    <property type="entry name" value="FE2OG_OXY"/>
    <property type="match status" value="1"/>
</dbReference>
<evidence type="ECO:0000256" key="2">
    <source>
        <dbReference type="ARBA" id="ARBA00022723"/>
    </source>
</evidence>
<dbReference type="GO" id="GO:0031418">
    <property type="term" value="F:L-ascorbic acid binding"/>
    <property type="evidence" value="ECO:0007669"/>
    <property type="project" value="InterPro"/>
</dbReference>
<evidence type="ECO:0000313" key="7">
    <source>
        <dbReference type="EMBL" id="KYR00309.1"/>
    </source>
</evidence>
<evidence type="ECO:0000256" key="4">
    <source>
        <dbReference type="ARBA" id="ARBA00023002"/>
    </source>
</evidence>
<keyword evidence="5" id="KW-0408">Iron</keyword>
<dbReference type="InterPro" id="IPR044862">
    <property type="entry name" value="Pro_4_hyd_alph_FE2OG_OXY"/>
</dbReference>
<gene>
    <name evidence="7" type="ORF">DLAC_03049</name>
</gene>
<dbReference type="InterPro" id="IPR006620">
    <property type="entry name" value="Pro_4_hyd_alph"/>
</dbReference>
<dbReference type="FunCoup" id="A0A152A274">
    <property type="interactions" value="2"/>
</dbReference>
<evidence type="ECO:0000259" key="6">
    <source>
        <dbReference type="PROSITE" id="PS51471"/>
    </source>
</evidence>
<organism evidence="7 8">
    <name type="scientific">Tieghemostelium lacteum</name>
    <name type="common">Slime mold</name>
    <name type="synonym">Dictyostelium lacteum</name>
    <dbReference type="NCBI Taxonomy" id="361077"/>
    <lineage>
        <taxon>Eukaryota</taxon>
        <taxon>Amoebozoa</taxon>
        <taxon>Evosea</taxon>
        <taxon>Eumycetozoa</taxon>
        <taxon>Dictyostelia</taxon>
        <taxon>Dictyosteliales</taxon>
        <taxon>Raperosteliaceae</taxon>
        <taxon>Tieghemostelium</taxon>
    </lineage>
</organism>
<dbReference type="SMART" id="SM00702">
    <property type="entry name" value="P4Hc"/>
    <property type="match status" value="1"/>
</dbReference>
<keyword evidence="3" id="KW-0223">Dioxygenase</keyword>
<protein>
    <recommendedName>
        <fullName evidence="6">Fe2OG dioxygenase domain-containing protein</fullName>
    </recommendedName>
</protein>
<evidence type="ECO:0000256" key="1">
    <source>
        <dbReference type="ARBA" id="ARBA00001961"/>
    </source>
</evidence>
<evidence type="ECO:0000313" key="8">
    <source>
        <dbReference type="Proteomes" id="UP000076078"/>
    </source>
</evidence>
<dbReference type="InterPro" id="IPR045054">
    <property type="entry name" value="P4HA-like"/>
</dbReference>
<dbReference type="GO" id="GO:0005506">
    <property type="term" value="F:iron ion binding"/>
    <property type="evidence" value="ECO:0007669"/>
    <property type="project" value="InterPro"/>
</dbReference>
<evidence type="ECO:0000256" key="5">
    <source>
        <dbReference type="ARBA" id="ARBA00023004"/>
    </source>
</evidence>
<dbReference type="Proteomes" id="UP000076078">
    <property type="component" value="Unassembled WGS sequence"/>
</dbReference>
<keyword evidence="4" id="KW-0560">Oxidoreductase</keyword>
<keyword evidence="8" id="KW-1185">Reference proteome</keyword>
<dbReference type="Gene3D" id="2.60.120.620">
    <property type="entry name" value="q2cbj1_9rhob like domain"/>
    <property type="match status" value="1"/>
</dbReference>
<dbReference type="GO" id="GO:0005783">
    <property type="term" value="C:endoplasmic reticulum"/>
    <property type="evidence" value="ECO:0007669"/>
    <property type="project" value="TreeGrafter"/>
</dbReference>
<reference evidence="7 8" key="1">
    <citation type="submission" date="2015-12" db="EMBL/GenBank/DDBJ databases">
        <title>Dictyostelia acquired genes for synthesis and detection of signals that induce cell-type specialization by lateral gene transfer from prokaryotes.</title>
        <authorList>
            <person name="Gloeckner G."/>
            <person name="Schaap P."/>
        </authorList>
    </citation>
    <scope>NUCLEOTIDE SEQUENCE [LARGE SCALE GENOMIC DNA]</scope>
    <source>
        <strain evidence="7 8">TK</strain>
    </source>
</reference>
<proteinExistence type="predicted"/>
<comment type="cofactor">
    <cofactor evidence="1">
        <name>L-ascorbate</name>
        <dbReference type="ChEBI" id="CHEBI:38290"/>
    </cofactor>
</comment>